<evidence type="ECO:0000256" key="1">
    <source>
        <dbReference type="ARBA" id="ARBA00009437"/>
    </source>
</evidence>
<evidence type="ECO:0000256" key="3">
    <source>
        <dbReference type="ARBA" id="ARBA00023125"/>
    </source>
</evidence>
<evidence type="ECO:0000256" key="2">
    <source>
        <dbReference type="ARBA" id="ARBA00023015"/>
    </source>
</evidence>
<dbReference type="PANTHER" id="PTHR30126">
    <property type="entry name" value="HTH-TYPE TRANSCRIPTIONAL REGULATOR"/>
    <property type="match status" value="1"/>
</dbReference>
<dbReference type="PROSITE" id="PS50931">
    <property type="entry name" value="HTH_LYSR"/>
    <property type="match status" value="1"/>
</dbReference>
<dbReference type="RefSeq" id="WP_121164748.1">
    <property type="nucleotide sequence ID" value="NZ_RAPE01000001.1"/>
</dbReference>
<dbReference type="CDD" id="cd05466">
    <property type="entry name" value="PBP2_LTTR_substrate"/>
    <property type="match status" value="1"/>
</dbReference>
<reference evidence="6 7" key="1">
    <citation type="submission" date="2018-09" db="EMBL/GenBank/DDBJ databases">
        <title>Roseovarius spongiae sp. nov., isolated from a marine sponge.</title>
        <authorList>
            <person name="Zhuang L."/>
            <person name="Luo L."/>
        </authorList>
    </citation>
    <scope>NUCLEOTIDE SEQUENCE [LARGE SCALE GENOMIC DNA]</scope>
    <source>
        <strain evidence="6 7">HN-E21</strain>
    </source>
</reference>
<dbReference type="Pfam" id="PF00126">
    <property type="entry name" value="HTH_1"/>
    <property type="match status" value="1"/>
</dbReference>
<dbReference type="InterPro" id="IPR036388">
    <property type="entry name" value="WH-like_DNA-bd_sf"/>
</dbReference>
<protein>
    <submittedName>
        <fullName evidence="6">LysR family transcriptional regulator</fullName>
    </submittedName>
</protein>
<organism evidence="6 7">
    <name type="scientific">Roseovarius spongiae</name>
    <dbReference type="NCBI Taxonomy" id="2320272"/>
    <lineage>
        <taxon>Bacteria</taxon>
        <taxon>Pseudomonadati</taxon>
        <taxon>Pseudomonadota</taxon>
        <taxon>Alphaproteobacteria</taxon>
        <taxon>Rhodobacterales</taxon>
        <taxon>Roseobacteraceae</taxon>
        <taxon>Roseovarius</taxon>
    </lineage>
</organism>
<dbReference type="Pfam" id="PF03466">
    <property type="entry name" value="LysR_substrate"/>
    <property type="match status" value="1"/>
</dbReference>
<dbReference type="InterPro" id="IPR005119">
    <property type="entry name" value="LysR_subst-bd"/>
</dbReference>
<proteinExistence type="inferred from homology"/>
<dbReference type="GO" id="GO:0000976">
    <property type="term" value="F:transcription cis-regulatory region binding"/>
    <property type="evidence" value="ECO:0007669"/>
    <property type="project" value="TreeGrafter"/>
</dbReference>
<keyword evidence="2" id="KW-0805">Transcription regulation</keyword>
<dbReference type="GO" id="GO:0003700">
    <property type="term" value="F:DNA-binding transcription factor activity"/>
    <property type="evidence" value="ECO:0007669"/>
    <property type="project" value="InterPro"/>
</dbReference>
<feature type="domain" description="HTH lysR-type" evidence="5">
    <location>
        <begin position="1"/>
        <end position="63"/>
    </location>
</feature>
<name>A0A3A8AXB4_9RHOB</name>
<comment type="similarity">
    <text evidence="1">Belongs to the LysR transcriptional regulatory family.</text>
</comment>
<gene>
    <name evidence="6" type="ORF">D6850_06125</name>
</gene>
<dbReference type="InterPro" id="IPR036390">
    <property type="entry name" value="WH_DNA-bd_sf"/>
</dbReference>
<dbReference type="OrthoDB" id="7506954at2"/>
<dbReference type="AlphaFoldDB" id="A0A3A8AXB4"/>
<dbReference type="EMBL" id="RAPE01000001">
    <property type="protein sequence ID" value="RKF17088.1"/>
    <property type="molecule type" value="Genomic_DNA"/>
</dbReference>
<evidence type="ECO:0000313" key="6">
    <source>
        <dbReference type="EMBL" id="RKF17088.1"/>
    </source>
</evidence>
<keyword evidence="4" id="KW-0804">Transcription</keyword>
<dbReference type="SUPFAM" id="SSF46785">
    <property type="entry name" value="Winged helix' DNA-binding domain"/>
    <property type="match status" value="1"/>
</dbReference>
<evidence type="ECO:0000259" key="5">
    <source>
        <dbReference type="PROSITE" id="PS50931"/>
    </source>
</evidence>
<keyword evidence="7" id="KW-1185">Reference proteome</keyword>
<dbReference type="Gene3D" id="1.10.10.10">
    <property type="entry name" value="Winged helix-like DNA-binding domain superfamily/Winged helix DNA-binding domain"/>
    <property type="match status" value="1"/>
</dbReference>
<dbReference type="SUPFAM" id="SSF53850">
    <property type="entry name" value="Periplasmic binding protein-like II"/>
    <property type="match status" value="1"/>
</dbReference>
<keyword evidence="3" id="KW-0238">DNA-binding</keyword>
<evidence type="ECO:0000313" key="7">
    <source>
        <dbReference type="Proteomes" id="UP000281128"/>
    </source>
</evidence>
<dbReference type="Gene3D" id="3.40.190.10">
    <property type="entry name" value="Periplasmic binding protein-like II"/>
    <property type="match status" value="2"/>
</dbReference>
<dbReference type="Proteomes" id="UP000281128">
    <property type="component" value="Unassembled WGS sequence"/>
</dbReference>
<dbReference type="PANTHER" id="PTHR30126:SF98">
    <property type="entry name" value="HTH-TYPE TRANSCRIPTIONAL ACTIVATOR BAUR"/>
    <property type="match status" value="1"/>
</dbReference>
<accession>A0A3A8AXB4</accession>
<dbReference type="PRINTS" id="PR00039">
    <property type="entry name" value="HTHLYSR"/>
</dbReference>
<sequence length="298" mass="32868">MKLTGSDIHMLSVFASVVRNAGFSAAQVELGLSQPTISNHITALEERLGVKLCQRGRRGFLLTEKGRMVHEIAEALLGTLDTHSVHLAELRGNLVGRLRIAVVDALNTDPRFRLPAAIRAFSEAAPAVRIELEVARPQDILNGILDGSYHVGVGSFDNIINGLKVDNLYSERHALYCAPEHPCFADGGAGLGEAQLRRMPWVHRGYWSQQRQKSFGPSDADRFVNQIDAQLTMVLSGRYLGLLPEHMAAEFVARGRLRRMAWTGADFSCVIQCVRRAGPPPKVIDRFTEILCAQYTGE</sequence>
<dbReference type="InterPro" id="IPR000847">
    <property type="entry name" value="LysR_HTH_N"/>
</dbReference>
<comment type="caution">
    <text evidence="6">The sequence shown here is derived from an EMBL/GenBank/DDBJ whole genome shotgun (WGS) entry which is preliminary data.</text>
</comment>
<evidence type="ECO:0000256" key="4">
    <source>
        <dbReference type="ARBA" id="ARBA00023163"/>
    </source>
</evidence>